<dbReference type="Pfam" id="PF04500">
    <property type="entry name" value="FLYWCH"/>
    <property type="match status" value="1"/>
</dbReference>
<keyword evidence="3" id="KW-0862">Zinc</keyword>
<gene>
    <name evidence="5" type="ORF">EEDITHA_LOCUS2184</name>
</gene>
<accession>A0AAU9THY9</accession>
<protein>
    <recommendedName>
        <fullName evidence="4">FLYWCH-type domain-containing protein</fullName>
    </recommendedName>
</protein>
<evidence type="ECO:0000256" key="3">
    <source>
        <dbReference type="ARBA" id="ARBA00022833"/>
    </source>
</evidence>
<keyword evidence="6" id="KW-1185">Reference proteome</keyword>
<dbReference type="Gene3D" id="2.20.25.240">
    <property type="match status" value="2"/>
</dbReference>
<dbReference type="InterPro" id="IPR007588">
    <property type="entry name" value="Znf_FLYWCH"/>
</dbReference>
<dbReference type="AlphaFoldDB" id="A0AAU9THY9"/>
<evidence type="ECO:0000313" key="5">
    <source>
        <dbReference type="EMBL" id="CAH2085737.1"/>
    </source>
</evidence>
<reference evidence="5" key="1">
    <citation type="submission" date="2022-03" db="EMBL/GenBank/DDBJ databases">
        <authorList>
            <person name="Tunstrom K."/>
        </authorList>
    </citation>
    <scope>NUCLEOTIDE SEQUENCE</scope>
</reference>
<dbReference type="GO" id="GO:0008270">
    <property type="term" value="F:zinc ion binding"/>
    <property type="evidence" value="ECO:0007669"/>
    <property type="project" value="UniProtKB-KW"/>
</dbReference>
<keyword evidence="2" id="KW-0863">Zinc-finger</keyword>
<organism evidence="5 6">
    <name type="scientific">Euphydryas editha</name>
    <name type="common">Edith's checkerspot</name>
    <dbReference type="NCBI Taxonomy" id="104508"/>
    <lineage>
        <taxon>Eukaryota</taxon>
        <taxon>Metazoa</taxon>
        <taxon>Ecdysozoa</taxon>
        <taxon>Arthropoda</taxon>
        <taxon>Hexapoda</taxon>
        <taxon>Insecta</taxon>
        <taxon>Pterygota</taxon>
        <taxon>Neoptera</taxon>
        <taxon>Endopterygota</taxon>
        <taxon>Lepidoptera</taxon>
        <taxon>Glossata</taxon>
        <taxon>Ditrysia</taxon>
        <taxon>Papilionoidea</taxon>
        <taxon>Nymphalidae</taxon>
        <taxon>Nymphalinae</taxon>
        <taxon>Euphydryas</taxon>
    </lineage>
</organism>
<evidence type="ECO:0000259" key="4">
    <source>
        <dbReference type="Pfam" id="PF04500"/>
    </source>
</evidence>
<feature type="domain" description="FLYWCH-type" evidence="4">
    <location>
        <begin position="130"/>
        <end position="186"/>
    </location>
</feature>
<dbReference type="EMBL" id="CAKOGL010000004">
    <property type="protein sequence ID" value="CAH2085737.1"/>
    <property type="molecule type" value="Genomic_DNA"/>
</dbReference>
<evidence type="ECO:0000313" key="6">
    <source>
        <dbReference type="Proteomes" id="UP001153954"/>
    </source>
</evidence>
<name>A0AAU9THY9_EUPED</name>
<proteinExistence type="predicted"/>
<sequence length="211" mass="24067">MFASNFSAVYEQNHNTKTDGVDSDFLLSLKLNSMSLEAPLLDNESILAKLETLDDNKGAGAVFATSRRGARVIKLKGYKFLKHRSTGLGHKGIRSRWWCGSHSKTGCKAVIFTLDDYILQFYDRPSFFTSKIGARIMKLRGYWYTRHSVCSSRVKWLCAESRHKQCHAIVVTIGCMTVDRQNKHTHPPLLNATRQTDFDFLQLLDSKDRLM</sequence>
<comment type="caution">
    <text evidence="5">The sequence shown here is derived from an EMBL/GenBank/DDBJ whole genome shotgun (WGS) entry which is preliminary data.</text>
</comment>
<dbReference type="Proteomes" id="UP001153954">
    <property type="component" value="Unassembled WGS sequence"/>
</dbReference>
<keyword evidence="1" id="KW-0479">Metal-binding</keyword>
<evidence type="ECO:0000256" key="2">
    <source>
        <dbReference type="ARBA" id="ARBA00022771"/>
    </source>
</evidence>
<evidence type="ECO:0000256" key="1">
    <source>
        <dbReference type="ARBA" id="ARBA00022723"/>
    </source>
</evidence>